<gene>
    <name evidence="2" type="ORF">PAPYR_8141</name>
</gene>
<dbReference type="SUPFAM" id="SSF53335">
    <property type="entry name" value="S-adenosyl-L-methionine-dependent methyltransferases"/>
    <property type="match status" value="1"/>
</dbReference>
<dbReference type="InterPro" id="IPR041698">
    <property type="entry name" value="Methyltransf_25"/>
</dbReference>
<evidence type="ECO:0000313" key="2">
    <source>
        <dbReference type="EMBL" id="KAJ4456575.1"/>
    </source>
</evidence>
<comment type="caution">
    <text evidence="2">The sequence shown here is derived from an EMBL/GenBank/DDBJ whole genome shotgun (WGS) entry which is preliminary data.</text>
</comment>
<dbReference type="CDD" id="cd02440">
    <property type="entry name" value="AdoMet_MTases"/>
    <property type="match status" value="1"/>
</dbReference>
<dbReference type="Pfam" id="PF13649">
    <property type="entry name" value="Methyltransf_25"/>
    <property type="match status" value="1"/>
</dbReference>
<evidence type="ECO:0000259" key="1">
    <source>
        <dbReference type="Pfam" id="PF13649"/>
    </source>
</evidence>
<feature type="domain" description="Methyltransferase" evidence="1">
    <location>
        <begin position="24"/>
        <end position="110"/>
    </location>
</feature>
<organism evidence="2 3">
    <name type="scientific">Paratrimastix pyriformis</name>
    <dbReference type="NCBI Taxonomy" id="342808"/>
    <lineage>
        <taxon>Eukaryota</taxon>
        <taxon>Metamonada</taxon>
        <taxon>Preaxostyla</taxon>
        <taxon>Paratrimastigidae</taxon>
        <taxon>Paratrimastix</taxon>
    </lineage>
</organism>
<name>A0ABQ8UGN7_9EUKA</name>
<sequence>MRAGVVARRKKSFRGPTPNFFSSHGVNTVALAKLVGSSGRCYPVDIAAAALNFTTRRARSQGLTNITPVQATMESLCLPKDLDLVLFSHSAHEIGLTFAKQGYDSLKQGGLLMLVEPPFHVPKKHFRKEIEACLSLGFVEANEYPHGSHMAVLRKEH</sequence>
<accession>A0ABQ8UGN7</accession>
<dbReference type="Gene3D" id="3.40.50.150">
    <property type="entry name" value="Vaccinia Virus protein VP39"/>
    <property type="match status" value="1"/>
</dbReference>
<dbReference type="InterPro" id="IPR029063">
    <property type="entry name" value="SAM-dependent_MTases_sf"/>
</dbReference>
<keyword evidence="3" id="KW-1185">Reference proteome</keyword>
<proteinExistence type="predicted"/>
<protein>
    <recommendedName>
        <fullName evidence="1">Methyltransferase domain-containing protein</fullName>
    </recommendedName>
</protein>
<dbReference type="Proteomes" id="UP001141327">
    <property type="component" value="Unassembled WGS sequence"/>
</dbReference>
<evidence type="ECO:0000313" key="3">
    <source>
        <dbReference type="Proteomes" id="UP001141327"/>
    </source>
</evidence>
<dbReference type="EMBL" id="JAPMOS010000066">
    <property type="protein sequence ID" value="KAJ4456575.1"/>
    <property type="molecule type" value="Genomic_DNA"/>
</dbReference>
<reference evidence="2" key="1">
    <citation type="journal article" date="2022" name="bioRxiv">
        <title>Genomics of Preaxostyla Flagellates Illuminates Evolutionary Transitions and the Path Towards Mitochondrial Loss.</title>
        <authorList>
            <person name="Novak L.V.F."/>
            <person name="Treitli S.C."/>
            <person name="Pyrih J."/>
            <person name="Halakuc P."/>
            <person name="Pipaliya S.V."/>
            <person name="Vacek V."/>
            <person name="Brzon O."/>
            <person name="Soukal P."/>
            <person name="Eme L."/>
            <person name="Dacks J.B."/>
            <person name="Karnkowska A."/>
            <person name="Elias M."/>
            <person name="Hampl V."/>
        </authorList>
    </citation>
    <scope>NUCLEOTIDE SEQUENCE</scope>
    <source>
        <strain evidence="2">RCP-MX</strain>
    </source>
</reference>